<accession>H8FWT0</accession>
<name>H8FWT0_MAGML</name>
<evidence type="ECO:0000313" key="2">
    <source>
        <dbReference type="Proteomes" id="UP000004169"/>
    </source>
</evidence>
<dbReference type="Proteomes" id="UP000004169">
    <property type="component" value="Unassembled WGS sequence"/>
</dbReference>
<proteinExistence type="predicted"/>
<organism evidence="1 2">
    <name type="scientific">Magnetospirillum molischianum DSM 120</name>
    <dbReference type="NCBI Taxonomy" id="1150626"/>
    <lineage>
        <taxon>Bacteria</taxon>
        <taxon>Pseudomonadati</taxon>
        <taxon>Pseudomonadota</taxon>
        <taxon>Alphaproteobacteria</taxon>
        <taxon>Rhodospirillales</taxon>
        <taxon>Rhodospirillaceae</taxon>
        <taxon>Magnetospirillum</taxon>
    </lineage>
</organism>
<comment type="caution">
    <text evidence="1">The sequence shown here is derived from an EMBL/GenBank/DDBJ whole genome shotgun (WGS) entry which is preliminary data.</text>
</comment>
<dbReference type="EMBL" id="CAHP01000042">
    <property type="protein sequence ID" value="CCG42818.1"/>
    <property type="molecule type" value="Genomic_DNA"/>
</dbReference>
<sequence length="51" mass="5798">MRGELAGIIDSLAALLADTRLEDDLADLLWSFVAIFHRKIDRLERDLDANE</sequence>
<dbReference type="AlphaFoldDB" id="H8FWT0"/>
<evidence type="ECO:0000313" key="1">
    <source>
        <dbReference type="EMBL" id="CCG42818.1"/>
    </source>
</evidence>
<keyword evidence="2" id="KW-1185">Reference proteome</keyword>
<protein>
    <submittedName>
        <fullName evidence="1">Uncharacterized protein</fullName>
    </submittedName>
</protein>
<reference evidence="1 2" key="1">
    <citation type="journal article" date="2012" name="J. Bacteriol.">
        <title>Draft Genome Sequence of the Purple Photosynthetic Bacterium Phaeospirillum molischianum DSM120, a Particularly Versatile Bacterium.</title>
        <authorList>
            <person name="Duquesne K."/>
            <person name="Prima V."/>
            <person name="Ji B."/>
            <person name="Rouy Z."/>
            <person name="Medigue C."/>
            <person name="Talla E."/>
            <person name="Sturgis J.N."/>
        </authorList>
    </citation>
    <scope>NUCLEOTIDE SEQUENCE [LARGE SCALE GENOMIC DNA]</scope>
    <source>
        <strain evidence="2">DSM120</strain>
    </source>
</reference>
<gene>
    <name evidence="1" type="ORF">PHAMO_470069</name>
</gene>
<dbReference type="STRING" id="1150626.PHAMO_470069"/>